<keyword evidence="6" id="KW-0679">Respiratory chain</keyword>
<evidence type="ECO:0000256" key="3">
    <source>
        <dbReference type="ARBA" id="ARBA00012944"/>
    </source>
</evidence>
<comment type="similarity">
    <text evidence="2 17">Belongs to the complex I subunit 5 family.</text>
</comment>
<feature type="transmembrane region" description="Helical" evidence="17">
    <location>
        <begin position="690"/>
        <end position="707"/>
    </location>
</feature>
<feature type="transmembrane region" description="Helical" evidence="17">
    <location>
        <begin position="6"/>
        <end position="23"/>
    </location>
</feature>
<dbReference type="InterPro" id="IPR001516">
    <property type="entry name" value="Proton_antipo_N"/>
</dbReference>
<keyword evidence="10" id="KW-0249">Electron transport</keyword>
<keyword evidence="11 17" id="KW-1133">Transmembrane helix</keyword>
<keyword evidence="9" id="KW-1278">Translocase</keyword>
<feature type="transmembrane region" description="Helical" evidence="17">
    <location>
        <begin position="507"/>
        <end position="527"/>
    </location>
</feature>
<dbReference type="PRINTS" id="PR01435">
    <property type="entry name" value="NPOXDRDTASE5"/>
</dbReference>
<dbReference type="Pfam" id="PF00361">
    <property type="entry name" value="Proton_antipo_M"/>
    <property type="match status" value="1"/>
</dbReference>
<dbReference type="PANTHER" id="PTHR42829">
    <property type="entry name" value="NADH-UBIQUINONE OXIDOREDUCTASE CHAIN 5"/>
    <property type="match status" value="1"/>
</dbReference>
<keyword evidence="13 17" id="KW-0830">Ubiquinone</keyword>
<feature type="domain" description="NADH dehydrogenase subunit 5 C-terminal" evidence="20">
    <location>
        <begin position="497"/>
        <end position="683"/>
    </location>
</feature>
<evidence type="ECO:0000256" key="17">
    <source>
        <dbReference type="RuleBase" id="RU003404"/>
    </source>
</evidence>
<geneLocation type="mitochondrion" evidence="21"/>
<evidence type="ECO:0000256" key="10">
    <source>
        <dbReference type="ARBA" id="ARBA00022982"/>
    </source>
</evidence>
<evidence type="ECO:0000256" key="11">
    <source>
        <dbReference type="ARBA" id="ARBA00022989"/>
    </source>
</evidence>
<proteinExistence type="inferred from homology"/>
<evidence type="ECO:0000256" key="7">
    <source>
        <dbReference type="ARBA" id="ARBA00022692"/>
    </source>
</evidence>
<feature type="transmembrane region" description="Helical" evidence="17">
    <location>
        <begin position="134"/>
        <end position="155"/>
    </location>
</feature>
<protein>
    <recommendedName>
        <fullName evidence="4 17">NADH-ubiquinone oxidoreductase chain 5</fullName>
        <ecNumber evidence="3 17">7.1.1.2</ecNumber>
    </recommendedName>
</protein>
<evidence type="ECO:0000259" key="19">
    <source>
        <dbReference type="Pfam" id="PF00662"/>
    </source>
</evidence>
<keyword evidence="14 17" id="KW-0496">Mitochondrion</keyword>
<evidence type="ECO:0000256" key="5">
    <source>
        <dbReference type="ARBA" id="ARBA00022448"/>
    </source>
</evidence>
<evidence type="ECO:0000256" key="14">
    <source>
        <dbReference type="ARBA" id="ARBA00023128"/>
    </source>
</evidence>
<dbReference type="GO" id="GO:0003954">
    <property type="term" value="F:NADH dehydrogenase activity"/>
    <property type="evidence" value="ECO:0007669"/>
    <property type="project" value="TreeGrafter"/>
</dbReference>
<dbReference type="PRINTS" id="PR01434">
    <property type="entry name" value="NADHDHGNASE5"/>
</dbReference>
<sequence length="708" mass="79145">MYLALLTLPLITFVCISLFGRLIGPRGTIVLSLVSSISCCLISFAIFYEVALCRCPCQITYASYFHSGLFDANWGFLFDTLTAVMCVVVTLISCLVVLYSCSYMIEDPHFIRFISYLKLFTVAMLMLVTADNYIQLFVGWEGVGLASFLLISFWFTRLQASKAAIQAMLLNRVGDIALALGIICLFFCYKTTSYQVLFTCVVDFYNLAPLQIAGYISQWTLLDFSCVLLFIGAMGKSGQFGLHAWLPNAMNAPTPVSALLHAATMVTAGVFLLARTSPLLEFAPYATVIIAVIGAITTIFAGTIGLVQNDFKSIIAYSTCSQLGYMITICGLSNYNVGIFHLFNHAFFKALLFLTAGAVIHALANEQDVRKFAGLQQVLIFSYTALLIGTLALVGTPFLTGFYSKDVILELAYAKYSVAAHFSYLLTCFSVFTTSYYSFRLLFLCFHTNINYTLPNSSSLKTTDSKLLLNPKISFLSHKLKQKNNLAYNSKYTNIYKQYANAADADWVMGIVLFILAIGSVYAGWFFKPMFIGLGSDFWNNSIFIKPNNGVMIEAEFLPQVVKLLPLILTILGGFVAYFFTIIWVSGAYRIASQYFFNVYLFLNQRWFYDKLLNEIIAYNGYKIGFDFNKIFDKGLLELLPMFGKGLPKFLKSVYIKLGTTQSGLIYHYATIMIIAAMCGLTMLCFTDNVLFIDFRIFVLMVACLLII</sequence>
<dbReference type="InterPro" id="IPR018393">
    <property type="entry name" value="NADHpl_OxRdtase_5_subgr"/>
</dbReference>
<dbReference type="GO" id="GO:0042773">
    <property type="term" value="P:ATP synthesis coupled electron transport"/>
    <property type="evidence" value="ECO:0007669"/>
    <property type="project" value="InterPro"/>
</dbReference>
<dbReference type="EC" id="7.1.1.2" evidence="3 17"/>
<gene>
    <name evidence="21" type="primary">nad5</name>
</gene>
<reference evidence="21" key="1">
    <citation type="submission" date="2021-08" db="EMBL/GenBank/DDBJ databases">
        <authorList>
            <person name="Liu F."/>
            <person name="Iii J.T.M."/>
            <person name="Wang H."/>
        </authorList>
    </citation>
    <scope>NUCLEOTIDE SEQUENCE</scope>
</reference>
<dbReference type="Pfam" id="PF06455">
    <property type="entry name" value="NADH5_C"/>
    <property type="match status" value="1"/>
</dbReference>
<name>A0A8K1N0J3_9CHLO</name>
<feature type="transmembrane region" description="Helical" evidence="17">
    <location>
        <begin position="74"/>
        <end position="98"/>
    </location>
</feature>
<evidence type="ECO:0000256" key="4">
    <source>
        <dbReference type="ARBA" id="ARBA00021096"/>
    </source>
</evidence>
<feature type="transmembrane region" description="Helical" evidence="17">
    <location>
        <begin position="110"/>
        <end position="128"/>
    </location>
</feature>
<feature type="transmembrane region" description="Helical" evidence="17">
    <location>
        <begin position="176"/>
        <end position="192"/>
    </location>
</feature>
<feature type="domain" description="NADH:quinone oxidoreductase/Mrp antiporter transmembrane" evidence="18">
    <location>
        <begin position="130"/>
        <end position="423"/>
    </location>
</feature>
<evidence type="ECO:0000256" key="12">
    <source>
        <dbReference type="ARBA" id="ARBA00023027"/>
    </source>
</evidence>
<dbReference type="InterPro" id="IPR010934">
    <property type="entry name" value="NADH_DH_su5_C"/>
</dbReference>
<comment type="subcellular location">
    <subcellularLocation>
        <location evidence="1">Mitochondrion inner membrane</location>
        <topology evidence="1">Multi-pass membrane protein</topology>
    </subcellularLocation>
</comment>
<dbReference type="InterPro" id="IPR003945">
    <property type="entry name" value="NU5C-like"/>
</dbReference>
<comment type="catalytic activity">
    <reaction evidence="16 17">
        <text>a ubiquinone + NADH + 5 H(+)(in) = a ubiquinol + NAD(+) + 4 H(+)(out)</text>
        <dbReference type="Rhea" id="RHEA:29091"/>
        <dbReference type="Rhea" id="RHEA-COMP:9565"/>
        <dbReference type="Rhea" id="RHEA-COMP:9566"/>
        <dbReference type="ChEBI" id="CHEBI:15378"/>
        <dbReference type="ChEBI" id="CHEBI:16389"/>
        <dbReference type="ChEBI" id="CHEBI:17976"/>
        <dbReference type="ChEBI" id="CHEBI:57540"/>
        <dbReference type="ChEBI" id="CHEBI:57945"/>
        <dbReference type="EC" id="7.1.1.2"/>
    </reaction>
</comment>
<evidence type="ECO:0000256" key="6">
    <source>
        <dbReference type="ARBA" id="ARBA00022660"/>
    </source>
</evidence>
<evidence type="ECO:0000256" key="1">
    <source>
        <dbReference type="ARBA" id="ARBA00004448"/>
    </source>
</evidence>
<organism evidence="21">
    <name type="scientific">Percursaria percursa</name>
    <dbReference type="NCBI Taxonomy" id="153906"/>
    <lineage>
        <taxon>Eukaryota</taxon>
        <taxon>Viridiplantae</taxon>
        <taxon>Chlorophyta</taxon>
        <taxon>core chlorophytes</taxon>
        <taxon>Ulvophyceae</taxon>
        <taxon>OUU clade</taxon>
        <taxon>Ulvales</taxon>
        <taxon>Kornmanniaceae</taxon>
        <taxon>Percursaria</taxon>
    </lineage>
</organism>
<dbReference type="GO" id="GO:0008137">
    <property type="term" value="F:NADH dehydrogenase (ubiquinone) activity"/>
    <property type="evidence" value="ECO:0007669"/>
    <property type="project" value="UniProtKB-EC"/>
</dbReference>
<evidence type="ECO:0000256" key="15">
    <source>
        <dbReference type="ARBA" id="ARBA00023136"/>
    </source>
</evidence>
<dbReference type="NCBIfam" id="NF005141">
    <property type="entry name" value="PRK06590.1"/>
    <property type="match status" value="1"/>
</dbReference>
<feature type="transmembrane region" description="Helical" evidence="17">
    <location>
        <begin position="30"/>
        <end position="48"/>
    </location>
</feature>
<feature type="transmembrane region" description="Helical" evidence="17">
    <location>
        <begin position="314"/>
        <end position="335"/>
    </location>
</feature>
<dbReference type="NCBIfam" id="TIGR01974">
    <property type="entry name" value="NDH_I_L"/>
    <property type="match status" value="1"/>
</dbReference>
<dbReference type="EMBL" id="MZ911851">
    <property type="protein sequence ID" value="UCS09840.1"/>
    <property type="molecule type" value="Genomic_DNA"/>
</dbReference>
<keyword evidence="15 17" id="KW-0472">Membrane</keyword>
<feature type="transmembrane region" description="Helical" evidence="17">
    <location>
        <begin position="256"/>
        <end position="276"/>
    </location>
</feature>
<evidence type="ECO:0000259" key="20">
    <source>
        <dbReference type="Pfam" id="PF06455"/>
    </source>
</evidence>
<dbReference type="GO" id="GO:0005743">
    <property type="term" value="C:mitochondrial inner membrane"/>
    <property type="evidence" value="ECO:0007669"/>
    <property type="project" value="UniProtKB-SubCell"/>
</dbReference>
<feature type="transmembrane region" description="Helical" evidence="17">
    <location>
        <begin position="347"/>
        <end position="366"/>
    </location>
</feature>
<evidence type="ECO:0000256" key="16">
    <source>
        <dbReference type="ARBA" id="ARBA00049551"/>
    </source>
</evidence>
<evidence type="ECO:0000256" key="8">
    <source>
        <dbReference type="ARBA" id="ARBA00022792"/>
    </source>
</evidence>
<accession>A0A8K1N0J3</accession>
<feature type="transmembrane region" description="Helical" evidence="17">
    <location>
        <begin position="378"/>
        <end position="399"/>
    </location>
</feature>
<keyword evidence="8" id="KW-0999">Mitochondrion inner membrane</keyword>
<dbReference type="PANTHER" id="PTHR42829:SF2">
    <property type="entry name" value="NADH-UBIQUINONE OXIDOREDUCTASE CHAIN 5"/>
    <property type="match status" value="1"/>
</dbReference>
<feature type="domain" description="NADH-Ubiquinone oxidoreductase (complex I) chain 5 N-terminal" evidence="19">
    <location>
        <begin position="65"/>
        <end position="113"/>
    </location>
</feature>
<evidence type="ECO:0000256" key="13">
    <source>
        <dbReference type="ARBA" id="ARBA00023075"/>
    </source>
</evidence>
<evidence type="ECO:0000256" key="9">
    <source>
        <dbReference type="ARBA" id="ARBA00022967"/>
    </source>
</evidence>
<feature type="transmembrane region" description="Helical" evidence="17">
    <location>
        <begin position="419"/>
        <end position="439"/>
    </location>
</feature>
<dbReference type="InterPro" id="IPR001750">
    <property type="entry name" value="ND/Mrp_TM"/>
</dbReference>
<evidence type="ECO:0000313" key="21">
    <source>
        <dbReference type="EMBL" id="UCS09840.1"/>
    </source>
</evidence>
<feature type="transmembrane region" description="Helical" evidence="17">
    <location>
        <begin position="282"/>
        <end position="307"/>
    </location>
</feature>
<evidence type="ECO:0000259" key="18">
    <source>
        <dbReference type="Pfam" id="PF00361"/>
    </source>
</evidence>
<comment type="function">
    <text evidence="17">Core subunit of the mitochondrial membrane respiratory chain NADH dehydrogenase (Complex I) which catalyzes electron transfer from NADH through the respiratory chain, using ubiquinone as an electron acceptor. Essential for the catalytic activity and assembly of complex I.</text>
</comment>
<dbReference type="GO" id="GO:0015990">
    <property type="term" value="P:electron transport coupled proton transport"/>
    <property type="evidence" value="ECO:0007669"/>
    <property type="project" value="TreeGrafter"/>
</dbReference>
<keyword evidence="12 17" id="KW-0520">NAD</keyword>
<dbReference type="AlphaFoldDB" id="A0A8K1N0J3"/>
<feature type="transmembrane region" description="Helical" evidence="17">
    <location>
        <begin position="212"/>
        <end position="235"/>
    </location>
</feature>
<feature type="transmembrane region" description="Helical" evidence="17">
    <location>
        <begin position="564"/>
        <end position="585"/>
    </location>
</feature>
<keyword evidence="7 17" id="KW-0812">Transmembrane</keyword>
<dbReference type="Pfam" id="PF00662">
    <property type="entry name" value="Proton_antipo_N"/>
    <property type="match status" value="1"/>
</dbReference>
<keyword evidence="5 17" id="KW-0813">Transport</keyword>
<evidence type="ECO:0000256" key="2">
    <source>
        <dbReference type="ARBA" id="ARBA00008200"/>
    </source>
</evidence>
<feature type="transmembrane region" description="Helical" evidence="17">
    <location>
        <begin position="665"/>
        <end position="684"/>
    </location>
</feature>